<evidence type="ECO:0000313" key="10">
    <source>
        <dbReference type="Proteomes" id="UP000198145"/>
    </source>
</evidence>
<dbReference type="RefSeq" id="WP_088417707.1">
    <property type="nucleotide sequence ID" value="NZ_NJBA01000004.1"/>
</dbReference>
<accession>A0A2D0ADT2</accession>
<keyword evidence="6" id="KW-0238">DNA-binding</keyword>
<keyword evidence="3" id="KW-0227">DNA damage</keyword>
<organism evidence="9 10">
    <name type="scientific">Pseudomonas nitroreducens</name>
    <dbReference type="NCBI Taxonomy" id="46680"/>
    <lineage>
        <taxon>Bacteria</taxon>
        <taxon>Pseudomonadati</taxon>
        <taxon>Pseudomonadota</taxon>
        <taxon>Gammaproteobacteria</taxon>
        <taxon>Pseudomonadales</taxon>
        <taxon>Pseudomonadaceae</taxon>
        <taxon>Pseudomonas</taxon>
    </lineage>
</organism>
<keyword evidence="4 8" id="KW-0378">Hydrolase</keyword>
<evidence type="ECO:0000256" key="3">
    <source>
        <dbReference type="ARBA" id="ARBA00022763"/>
    </source>
</evidence>
<dbReference type="SUPFAM" id="SSF143081">
    <property type="entry name" value="BB1717-like"/>
    <property type="match status" value="1"/>
</dbReference>
<comment type="caution">
    <text evidence="9">The sequence shown here is derived from an EMBL/GenBank/DDBJ whole genome shotgun (WGS) entry which is preliminary data.</text>
</comment>
<protein>
    <recommendedName>
        <fullName evidence="8">Abasic site processing protein</fullName>
        <ecNumber evidence="8">3.4.-.-</ecNumber>
    </recommendedName>
</protein>
<dbReference type="InterPro" id="IPR003738">
    <property type="entry name" value="SRAP"/>
</dbReference>
<evidence type="ECO:0000256" key="5">
    <source>
        <dbReference type="ARBA" id="ARBA00023124"/>
    </source>
</evidence>
<dbReference type="EC" id="3.4.-.-" evidence="8"/>
<comment type="similarity">
    <text evidence="1 8">Belongs to the SOS response-associated peptidase family.</text>
</comment>
<dbReference type="Proteomes" id="UP000198145">
    <property type="component" value="Unassembled WGS sequence"/>
</dbReference>
<dbReference type="Gene3D" id="3.90.1680.10">
    <property type="entry name" value="SOS response associated peptidase-like"/>
    <property type="match status" value="1"/>
</dbReference>
<evidence type="ECO:0000256" key="7">
    <source>
        <dbReference type="ARBA" id="ARBA00023239"/>
    </source>
</evidence>
<reference evidence="9 10" key="1">
    <citation type="submission" date="2017-06" db="EMBL/GenBank/DDBJ databases">
        <title>Draft genome of Pseudomonas nitroreducens DF05.</title>
        <authorList>
            <person name="Iyer R."/>
        </authorList>
    </citation>
    <scope>NUCLEOTIDE SEQUENCE [LARGE SCALE GENOMIC DNA]</scope>
    <source>
        <strain evidence="9 10">DF05</strain>
    </source>
</reference>
<sequence>MCGRVAQYDSWADLVAIMRLPGPDMLKEPIEPRYNVAPTTQTLLMVNEEGTLIGERVRWGWRPHWAKNKPAPINARVEKVALGPFFRAIWPHRAVCPVSGWYEWVDEGGPKKQPYFIRRRDGAACLAAAIGEFTAGNREPGEHDGFVIITADAQGGMVDVHDRRPVVLSPELAAEWMDPATPKERAEQLVLQQGEPPEAFEWFRVSDAVGNVRNQGPHLVQPLKQKGPTT</sequence>
<dbReference type="GO" id="GO:0106300">
    <property type="term" value="P:protein-DNA covalent cross-linking repair"/>
    <property type="evidence" value="ECO:0007669"/>
    <property type="project" value="InterPro"/>
</dbReference>
<dbReference type="Pfam" id="PF02586">
    <property type="entry name" value="SRAP"/>
    <property type="match status" value="1"/>
</dbReference>
<keyword evidence="2 8" id="KW-0645">Protease</keyword>
<gene>
    <name evidence="9" type="ORF">CEG18_12065</name>
</gene>
<keyword evidence="7" id="KW-0456">Lyase</keyword>
<dbReference type="AlphaFoldDB" id="A0A2D0ADT2"/>
<evidence type="ECO:0000313" key="9">
    <source>
        <dbReference type="EMBL" id="OWP50281.1"/>
    </source>
</evidence>
<evidence type="ECO:0000256" key="6">
    <source>
        <dbReference type="ARBA" id="ARBA00023125"/>
    </source>
</evidence>
<evidence type="ECO:0000256" key="4">
    <source>
        <dbReference type="ARBA" id="ARBA00022801"/>
    </source>
</evidence>
<name>A0A2D0ADT2_PSENT</name>
<dbReference type="GO" id="GO:0008233">
    <property type="term" value="F:peptidase activity"/>
    <property type="evidence" value="ECO:0007669"/>
    <property type="project" value="UniProtKB-KW"/>
</dbReference>
<dbReference type="GO" id="GO:0016829">
    <property type="term" value="F:lyase activity"/>
    <property type="evidence" value="ECO:0007669"/>
    <property type="project" value="UniProtKB-KW"/>
</dbReference>
<dbReference type="PANTHER" id="PTHR13604">
    <property type="entry name" value="DC12-RELATED"/>
    <property type="match status" value="1"/>
</dbReference>
<evidence type="ECO:0000256" key="1">
    <source>
        <dbReference type="ARBA" id="ARBA00008136"/>
    </source>
</evidence>
<evidence type="ECO:0000256" key="2">
    <source>
        <dbReference type="ARBA" id="ARBA00022670"/>
    </source>
</evidence>
<dbReference type="GO" id="GO:0003697">
    <property type="term" value="F:single-stranded DNA binding"/>
    <property type="evidence" value="ECO:0007669"/>
    <property type="project" value="InterPro"/>
</dbReference>
<proteinExistence type="inferred from homology"/>
<evidence type="ECO:0000256" key="8">
    <source>
        <dbReference type="RuleBase" id="RU364100"/>
    </source>
</evidence>
<dbReference type="GO" id="GO:0006508">
    <property type="term" value="P:proteolysis"/>
    <property type="evidence" value="ECO:0007669"/>
    <property type="project" value="UniProtKB-KW"/>
</dbReference>
<keyword evidence="5" id="KW-0190">Covalent protein-DNA linkage</keyword>
<dbReference type="InterPro" id="IPR036590">
    <property type="entry name" value="SRAP-like"/>
</dbReference>
<dbReference type="EMBL" id="NJBA01000004">
    <property type="protein sequence ID" value="OWP50281.1"/>
    <property type="molecule type" value="Genomic_DNA"/>
</dbReference>
<dbReference type="PANTHER" id="PTHR13604:SF0">
    <property type="entry name" value="ABASIC SITE PROCESSING PROTEIN HMCES"/>
    <property type="match status" value="1"/>
</dbReference>